<dbReference type="InterPro" id="IPR011006">
    <property type="entry name" value="CheY-like_superfamily"/>
</dbReference>
<keyword evidence="2" id="KW-1185">Reference proteome</keyword>
<name>A0A432MGW3_9BACT</name>
<proteinExistence type="predicted"/>
<evidence type="ECO:0000313" key="2">
    <source>
        <dbReference type="Proteomes" id="UP000280296"/>
    </source>
</evidence>
<reference evidence="1 2" key="1">
    <citation type="submission" date="2018-12" db="EMBL/GenBank/DDBJ databases">
        <authorList>
            <person name="Toschakov S.V."/>
        </authorList>
    </citation>
    <scope>NUCLEOTIDE SEQUENCE [LARGE SCALE GENOMIC DNA]</scope>
    <source>
        <strain evidence="1 2">GM2012</strain>
    </source>
</reference>
<organism evidence="1 2">
    <name type="scientific">Tautonia sociabilis</name>
    <dbReference type="NCBI Taxonomy" id="2080755"/>
    <lineage>
        <taxon>Bacteria</taxon>
        <taxon>Pseudomonadati</taxon>
        <taxon>Planctomycetota</taxon>
        <taxon>Planctomycetia</taxon>
        <taxon>Isosphaerales</taxon>
        <taxon>Isosphaeraceae</taxon>
        <taxon>Tautonia</taxon>
    </lineage>
</organism>
<sequence>MAETDAGPPPGGPDGLLLSKDLIFTSKITGTARELGHRVLVAGTEELARSMIEQWRPRGVFVDLSAGEMVRPEALMAYRAIAPETRFVAFGSHVDAKALGDAWDAGCEEVLPRSRFTAELPELIRRLLGPEG</sequence>
<dbReference type="EMBL" id="RYZH01000035">
    <property type="protein sequence ID" value="RUL85919.1"/>
    <property type="molecule type" value="Genomic_DNA"/>
</dbReference>
<dbReference type="RefSeq" id="WP_126726710.1">
    <property type="nucleotide sequence ID" value="NZ_RYZH01000035.1"/>
</dbReference>
<dbReference type="AlphaFoldDB" id="A0A432MGW3"/>
<dbReference type="Proteomes" id="UP000280296">
    <property type="component" value="Unassembled WGS sequence"/>
</dbReference>
<dbReference type="OrthoDB" id="291953at2"/>
<accession>A0A432MGW3</accession>
<evidence type="ECO:0000313" key="1">
    <source>
        <dbReference type="EMBL" id="RUL85919.1"/>
    </source>
</evidence>
<dbReference type="Gene3D" id="3.40.50.2300">
    <property type="match status" value="1"/>
</dbReference>
<comment type="caution">
    <text evidence="1">The sequence shown here is derived from an EMBL/GenBank/DDBJ whole genome shotgun (WGS) entry which is preliminary data.</text>
</comment>
<dbReference type="SUPFAM" id="SSF52172">
    <property type="entry name" value="CheY-like"/>
    <property type="match status" value="1"/>
</dbReference>
<reference evidence="1 2" key="2">
    <citation type="submission" date="2019-01" db="EMBL/GenBank/DDBJ databases">
        <title>Tautonia sociabilis, a novel thermotolerant planctomycete of Isosphaeraceae family, isolated from a 4000 m deep subterranean habitat.</title>
        <authorList>
            <person name="Kovaleva O.L."/>
            <person name="Elcheninov A.G."/>
            <person name="Van Heerden E."/>
            <person name="Toshchakov S.V."/>
            <person name="Novikov A."/>
            <person name="Bonch-Osmolovskaya E.A."/>
            <person name="Kublanov I.V."/>
        </authorList>
    </citation>
    <scope>NUCLEOTIDE SEQUENCE [LARGE SCALE GENOMIC DNA]</scope>
    <source>
        <strain evidence="1 2">GM2012</strain>
    </source>
</reference>
<protein>
    <submittedName>
        <fullName evidence="1">Response regulator transcription factor</fullName>
    </submittedName>
</protein>
<gene>
    <name evidence="1" type="ORF">TsocGM_17255</name>
</gene>